<sequence>MGQENISMHQILQLPYTSPFQIFKP</sequence>
<organism evidence="1">
    <name type="scientific">marine metagenome</name>
    <dbReference type="NCBI Taxonomy" id="408172"/>
    <lineage>
        <taxon>unclassified sequences</taxon>
        <taxon>metagenomes</taxon>
        <taxon>ecological metagenomes</taxon>
    </lineage>
</organism>
<name>A0A383CAS3_9ZZZZ</name>
<dbReference type="AlphaFoldDB" id="A0A383CAS3"/>
<accession>A0A383CAS3</accession>
<gene>
    <name evidence="1" type="ORF">METZ01_LOCUS482013</name>
</gene>
<feature type="non-terminal residue" evidence="1">
    <location>
        <position position="25"/>
    </location>
</feature>
<protein>
    <submittedName>
        <fullName evidence="1">Uncharacterized protein</fullName>
    </submittedName>
</protein>
<proteinExistence type="predicted"/>
<evidence type="ECO:0000313" key="1">
    <source>
        <dbReference type="EMBL" id="SVE29159.1"/>
    </source>
</evidence>
<dbReference type="EMBL" id="UINC01207176">
    <property type="protein sequence ID" value="SVE29159.1"/>
    <property type="molecule type" value="Genomic_DNA"/>
</dbReference>
<reference evidence="1" key="1">
    <citation type="submission" date="2018-05" db="EMBL/GenBank/DDBJ databases">
        <authorList>
            <person name="Lanie J.A."/>
            <person name="Ng W.-L."/>
            <person name="Kazmierczak K.M."/>
            <person name="Andrzejewski T.M."/>
            <person name="Davidsen T.M."/>
            <person name="Wayne K.J."/>
            <person name="Tettelin H."/>
            <person name="Glass J.I."/>
            <person name="Rusch D."/>
            <person name="Podicherti R."/>
            <person name="Tsui H.-C.T."/>
            <person name="Winkler M.E."/>
        </authorList>
    </citation>
    <scope>NUCLEOTIDE SEQUENCE</scope>
</reference>